<evidence type="ECO:0000256" key="1">
    <source>
        <dbReference type="ARBA" id="ARBA00023235"/>
    </source>
</evidence>
<evidence type="ECO:0000313" key="6">
    <source>
        <dbReference type="EMBL" id="MTU42401.1"/>
    </source>
</evidence>
<dbReference type="FunFam" id="3.40.50.10470:FF:000006">
    <property type="entry name" value="Methylthioribose-1-phosphate isomerase"/>
    <property type="match status" value="1"/>
</dbReference>
<keyword evidence="5" id="KW-0486">Methionine biosynthesis</keyword>
<comment type="function">
    <text evidence="4">Catalyzes the interconversion of methylthioribose-1-phosphate (MTR-1-P) into methylthioribulose-1-phosphate (MTRu-1-P). Also catalyzes the interconversion of 5-deoxyribose 1-phosphate and 5-deoxyribulose 1-phosphate. Part of a bifunctional DHAP-shunt salvage pathway for SAM by-products.</text>
</comment>
<dbReference type="InterPro" id="IPR011559">
    <property type="entry name" value="Initiation_fac_2B_a/b/d"/>
</dbReference>
<evidence type="ECO:0000256" key="5">
    <source>
        <dbReference type="HAMAP-Rule" id="MF_01678"/>
    </source>
</evidence>
<dbReference type="Gene3D" id="1.20.120.420">
    <property type="entry name" value="translation initiation factor eif-2b, domain 1"/>
    <property type="match status" value="1"/>
</dbReference>
<dbReference type="InterPro" id="IPR005251">
    <property type="entry name" value="IF-M1Pi"/>
</dbReference>
<dbReference type="InterPro" id="IPR037171">
    <property type="entry name" value="NagB/RpiA_transferase-like"/>
</dbReference>
<keyword evidence="5" id="KW-0028">Amino-acid biosynthesis</keyword>
<dbReference type="InterPro" id="IPR000649">
    <property type="entry name" value="IF-2B-related"/>
</dbReference>
<dbReference type="GO" id="GO:0019509">
    <property type="term" value="P:L-methionine salvage from methylthioadenosine"/>
    <property type="evidence" value="ECO:0007669"/>
    <property type="project" value="UniProtKB-UniRule"/>
</dbReference>
<dbReference type="AlphaFoldDB" id="A0A6I3RYK8"/>
<dbReference type="RefSeq" id="WP_008865023.1">
    <property type="nucleotide sequence ID" value="NZ_CAKVUT010000017.1"/>
</dbReference>
<keyword evidence="1 5" id="KW-0413">Isomerase</keyword>
<reference evidence="6 7" key="1">
    <citation type="journal article" date="2019" name="Nat. Med.">
        <title>A library of human gut bacterial isolates paired with longitudinal multiomics data enables mechanistic microbiome research.</title>
        <authorList>
            <person name="Poyet M."/>
            <person name="Groussin M."/>
            <person name="Gibbons S.M."/>
            <person name="Avila-Pacheco J."/>
            <person name="Jiang X."/>
            <person name="Kearney S.M."/>
            <person name="Perrotta A.R."/>
            <person name="Berdy B."/>
            <person name="Zhao S."/>
            <person name="Lieberman T.D."/>
            <person name="Swanson P.K."/>
            <person name="Smith M."/>
            <person name="Roesemann S."/>
            <person name="Alexander J.E."/>
            <person name="Rich S.A."/>
            <person name="Livny J."/>
            <person name="Vlamakis H."/>
            <person name="Clish C."/>
            <person name="Bullock K."/>
            <person name="Deik A."/>
            <person name="Scott J."/>
            <person name="Pierce K.A."/>
            <person name="Xavier R.J."/>
            <person name="Alm E.J."/>
        </authorList>
    </citation>
    <scope>NUCLEOTIDE SEQUENCE [LARGE SCALE GENOMIC DNA]</scope>
    <source>
        <strain evidence="6 7">BIOML-A2</strain>
    </source>
</reference>
<comment type="pathway">
    <text evidence="5">Amino-acid biosynthesis; L-methionine biosynthesis via salvage pathway; L-methionine from S-methyl-5-thio-alpha-D-ribose 1-phosphate: step 1/6.</text>
</comment>
<dbReference type="Gene3D" id="3.40.50.10470">
    <property type="entry name" value="Translation initiation factor eif-2b, domain 2"/>
    <property type="match status" value="1"/>
</dbReference>
<dbReference type="Proteomes" id="UP000462362">
    <property type="component" value="Unassembled WGS sequence"/>
</dbReference>
<feature type="binding site" evidence="5">
    <location>
        <begin position="53"/>
        <end position="55"/>
    </location>
    <ligand>
        <name>substrate</name>
    </ligand>
</feature>
<protein>
    <recommendedName>
        <fullName evidence="5">Methylthioribose-1-phosphate isomerase</fullName>
        <shortName evidence="5">M1Pi</shortName>
        <shortName evidence="5">MTR-1-P isomerase</shortName>
        <ecNumber evidence="5">5.3.1.23</ecNumber>
    </recommendedName>
    <alternativeName>
        <fullName evidence="5">S-methyl-5-thioribose-1-phosphate isomerase</fullName>
    </alternativeName>
</protein>
<dbReference type="EMBL" id="WNCL01000003">
    <property type="protein sequence ID" value="MTU42401.1"/>
    <property type="molecule type" value="Genomic_DNA"/>
</dbReference>
<dbReference type="NCBIfam" id="TIGR00512">
    <property type="entry name" value="salvage_mtnA"/>
    <property type="match status" value="1"/>
</dbReference>
<gene>
    <name evidence="5 6" type="primary">mtnA</name>
    <name evidence="6" type="ORF">GMD42_01950</name>
</gene>
<sequence>MSVEFNSPYTVFIDEAERRVTVLDQRLLPHRVEHVDLKNAQEAAEAIRDMTVRGAPLIGVTGAAGMALAADESTETGFLIEAANLLKSARPTAVNLNWAVDFMLKRLKGMEPDRRRKAAWHLAAEICEQERTMSIRLAKHAQTIIEALYLKLGRPLNILTHCNAGKLATVELGTATAGIYTAFEAGIPLTVYADETRPRLQGTLTAWELKAAGIPVCLIADNAGGELMREGGIDLVIVGADRIAANGDTANKIGTYLKALAAADNQIPFYVAAPISTFDWTAKSGGDIPIENRSGDEIRWVRGVDKHGQEAEVCITDPGIATVNPGFDVTPARLITGFITDRGVFALEDLKDLRMNSHV</sequence>
<dbReference type="Pfam" id="PF01008">
    <property type="entry name" value="IF-2B"/>
    <property type="match status" value="1"/>
</dbReference>
<organism evidence="6 7">
    <name type="scientific">Parasutterella excrementihominis</name>
    <dbReference type="NCBI Taxonomy" id="487175"/>
    <lineage>
        <taxon>Bacteria</taxon>
        <taxon>Pseudomonadati</taxon>
        <taxon>Pseudomonadota</taxon>
        <taxon>Betaproteobacteria</taxon>
        <taxon>Burkholderiales</taxon>
        <taxon>Sutterellaceae</taxon>
        <taxon>Parasutterella</taxon>
    </lineage>
</organism>
<dbReference type="HAMAP" id="MF_01678">
    <property type="entry name" value="Salvage_MtnA"/>
    <property type="match status" value="1"/>
</dbReference>
<comment type="catalytic activity">
    <reaction evidence="2">
        <text>5-deoxy-alpha-D-ribose 1-phosphate = 5-deoxy-D-ribulose 1-phosphate</text>
        <dbReference type="Rhea" id="RHEA:61296"/>
        <dbReference type="ChEBI" id="CHEBI:58749"/>
        <dbReference type="ChEBI" id="CHEBI:144504"/>
    </reaction>
    <physiologicalReaction direction="left-to-right" evidence="2">
        <dbReference type="Rhea" id="RHEA:61297"/>
    </physiologicalReaction>
</comment>
<comment type="catalytic activity">
    <reaction evidence="3">
        <text>5-(methylsulfanyl)-alpha-D-ribose 1-phosphate = 5-(methylsulfanyl)-D-ribulose 1-phosphate</text>
        <dbReference type="Rhea" id="RHEA:19989"/>
        <dbReference type="ChEBI" id="CHEBI:58533"/>
        <dbReference type="ChEBI" id="CHEBI:58548"/>
        <dbReference type="EC" id="5.3.1.23"/>
    </reaction>
    <physiologicalReaction direction="left-to-right" evidence="3">
        <dbReference type="Rhea" id="RHEA:19990"/>
    </physiologicalReaction>
</comment>
<accession>A0A6I3RYK8</accession>
<dbReference type="NCBIfam" id="NF004326">
    <property type="entry name" value="PRK05720.1"/>
    <property type="match status" value="1"/>
</dbReference>
<evidence type="ECO:0000256" key="2">
    <source>
        <dbReference type="ARBA" id="ARBA00050906"/>
    </source>
</evidence>
<name>A0A6I3RYK8_9BURK</name>
<dbReference type="EC" id="5.3.1.23" evidence="5"/>
<proteinExistence type="inferred from homology"/>
<dbReference type="PANTHER" id="PTHR43475">
    <property type="entry name" value="METHYLTHIORIBOSE-1-PHOSPHATE ISOMERASE"/>
    <property type="match status" value="1"/>
</dbReference>
<dbReference type="SUPFAM" id="SSF100950">
    <property type="entry name" value="NagB/RpiA/CoA transferase-like"/>
    <property type="match status" value="1"/>
</dbReference>
<feature type="site" description="Transition state stabilizer" evidence="5">
    <location>
        <position position="162"/>
    </location>
</feature>
<comment type="caution">
    <text evidence="6">The sequence shown here is derived from an EMBL/GenBank/DDBJ whole genome shotgun (WGS) entry which is preliminary data.</text>
</comment>
<dbReference type="UniPathway" id="UPA00904">
    <property type="reaction ID" value="UER00874"/>
</dbReference>
<evidence type="ECO:0000256" key="4">
    <source>
        <dbReference type="ARBA" id="ARBA00058145"/>
    </source>
</evidence>
<feature type="binding site" evidence="5">
    <location>
        <begin position="251"/>
        <end position="252"/>
    </location>
    <ligand>
        <name>substrate</name>
    </ligand>
</feature>
<dbReference type="InterPro" id="IPR027363">
    <property type="entry name" value="M1Pi_N"/>
</dbReference>
<feature type="binding site" evidence="5">
    <location>
        <position position="201"/>
    </location>
    <ligand>
        <name>substrate</name>
    </ligand>
</feature>
<dbReference type="NCBIfam" id="TIGR00524">
    <property type="entry name" value="eIF-2B_rel"/>
    <property type="match status" value="1"/>
</dbReference>
<feature type="binding site" evidence="5">
    <location>
        <position position="90"/>
    </location>
    <ligand>
        <name>substrate</name>
    </ligand>
</feature>
<dbReference type="InterPro" id="IPR042529">
    <property type="entry name" value="IF_2B-like_C"/>
</dbReference>
<evidence type="ECO:0000256" key="3">
    <source>
        <dbReference type="ARBA" id="ARBA00051169"/>
    </source>
</evidence>
<evidence type="ECO:0000313" key="7">
    <source>
        <dbReference type="Proteomes" id="UP000462362"/>
    </source>
</evidence>
<comment type="similarity">
    <text evidence="5">Belongs to the EIF-2B alpha/beta/delta subunits family. MtnA subfamily.</text>
</comment>
<dbReference type="GO" id="GO:0046523">
    <property type="term" value="F:S-methyl-5-thioribose-1-phosphate isomerase activity"/>
    <property type="evidence" value="ECO:0007669"/>
    <property type="project" value="UniProtKB-UniRule"/>
</dbReference>
<dbReference type="PANTHER" id="PTHR43475:SF1">
    <property type="entry name" value="METHYLTHIORIBOSE-1-PHOSPHATE ISOMERASE"/>
    <property type="match status" value="1"/>
</dbReference>
<feature type="active site" description="Proton donor" evidence="5">
    <location>
        <position position="241"/>
    </location>
</feature>
<dbReference type="GeneID" id="43349864"/>